<dbReference type="PANTHER" id="PTHR45266:SF3">
    <property type="entry name" value="OXALOACETATE DECARBOXYLASE ALPHA CHAIN"/>
    <property type="match status" value="1"/>
</dbReference>
<feature type="domain" description="Lipoyl-binding" evidence="2">
    <location>
        <begin position="89"/>
        <end position="164"/>
    </location>
</feature>
<dbReference type="SUPFAM" id="SSF51230">
    <property type="entry name" value="Single hybrid motif"/>
    <property type="match status" value="1"/>
</dbReference>
<evidence type="ECO:0000313" key="4">
    <source>
        <dbReference type="Proteomes" id="UP001065174"/>
    </source>
</evidence>
<dbReference type="RefSeq" id="WP_262310339.1">
    <property type="nucleotide sequence ID" value="NZ_CP106679.1"/>
</dbReference>
<gene>
    <name evidence="3" type="ORF">N6H18_02925</name>
</gene>
<dbReference type="PROSITE" id="PS00188">
    <property type="entry name" value="BIOTIN"/>
    <property type="match status" value="1"/>
</dbReference>
<proteinExistence type="predicted"/>
<evidence type="ECO:0000256" key="1">
    <source>
        <dbReference type="ARBA" id="ARBA00023267"/>
    </source>
</evidence>
<dbReference type="InterPro" id="IPR001882">
    <property type="entry name" value="Biotin_BS"/>
</dbReference>
<dbReference type="PANTHER" id="PTHR45266">
    <property type="entry name" value="OXALOACETATE DECARBOXYLASE ALPHA CHAIN"/>
    <property type="match status" value="1"/>
</dbReference>
<dbReference type="Pfam" id="PF00364">
    <property type="entry name" value="Biotin_lipoyl"/>
    <property type="match status" value="1"/>
</dbReference>
<dbReference type="Proteomes" id="UP001065174">
    <property type="component" value="Chromosome"/>
</dbReference>
<reference evidence="3" key="1">
    <citation type="submission" date="2022-09" db="EMBL/GenBank/DDBJ databases">
        <title>Comparative genomics and taxonomic characterization of three novel marine species of genus Reichenbachiella exhibiting antioxidant and polysaccharide degradation activities.</title>
        <authorList>
            <person name="Muhammad N."/>
            <person name="Lee Y.-J."/>
            <person name="Ko J."/>
            <person name="Kim S.-G."/>
        </authorList>
    </citation>
    <scope>NUCLEOTIDE SEQUENCE</scope>
    <source>
        <strain evidence="3">BKB1-1</strain>
    </source>
</reference>
<dbReference type="InterPro" id="IPR000089">
    <property type="entry name" value="Biotin_lipoyl"/>
</dbReference>
<dbReference type="CDD" id="cd06850">
    <property type="entry name" value="biotinyl_domain"/>
    <property type="match status" value="1"/>
</dbReference>
<dbReference type="PROSITE" id="PS50968">
    <property type="entry name" value="BIOTINYL_LIPOYL"/>
    <property type="match status" value="1"/>
</dbReference>
<dbReference type="InterPro" id="IPR011053">
    <property type="entry name" value="Single_hybrid_motif"/>
</dbReference>
<organism evidence="3 4">
    <name type="scientific">Reichenbachiella agarivorans</name>
    <dbReference type="NCBI Taxonomy" id="2979464"/>
    <lineage>
        <taxon>Bacteria</taxon>
        <taxon>Pseudomonadati</taxon>
        <taxon>Bacteroidota</taxon>
        <taxon>Cytophagia</taxon>
        <taxon>Cytophagales</taxon>
        <taxon>Reichenbachiellaceae</taxon>
        <taxon>Reichenbachiella</taxon>
    </lineage>
</organism>
<evidence type="ECO:0000313" key="3">
    <source>
        <dbReference type="EMBL" id="UXP32907.1"/>
    </source>
</evidence>
<sequence length="164" mass="18099">MKKITINKSTFELEEVEGAFFLNAKPYSLDMYQRHDGSIHIEHGCKSHLVEIVSVDAKTKTVSMIIDGRAIQAHVQDELDLMLEKIGLESDIEATDQEIKAPMPGTILEICVKEGQSVAKGDSLVILEAMKMENIIKSPCDGVLTSILVTKGETVEKGKILLIF</sequence>
<dbReference type="InterPro" id="IPR050709">
    <property type="entry name" value="Biotin_Carboxyl_Carrier/Decarb"/>
</dbReference>
<dbReference type="Gene3D" id="2.40.50.100">
    <property type="match status" value="1"/>
</dbReference>
<dbReference type="EMBL" id="CP106679">
    <property type="protein sequence ID" value="UXP32907.1"/>
    <property type="molecule type" value="Genomic_DNA"/>
</dbReference>
<evidence type="ECO:0000259" key="2">
    <source>
        <dbReference type="PROSITE" id="PS50968"/>
    </source>
</evidence>
<keyword evidence="4" id="KW-1185">Reference proteome</keyword>
<protein>
    <submittedName>
        <fullName evidence="3">Acetyl-CoA carboxylase biotin carboxyl carrier protein subunit</fullName>
    </submittedName>
</protein>
<accession>A0ABY6CQX8</accession>
<name>A0ABY6CQX8_9BACT</name>
<keyword evidence="1" id="KW-0092">Biotin</keyword>